<evidence type="ECO:0000313" key="3">
    <source>
        <dbReference type="EMBL" id="QYM79555.1"/>
    </source>
</evidence>
<name>A0A8F9XHP4_9BACT</name>
<dbReference type="Proteomes" id="UP000825051">
    <property type="component" value="Chromosome"/>
</dbReference>
<feature type="region of interest" description="Disordered" evidence="1">
    <location>
        <begin position="261"/>
        <end position="283"/>
    </location>
</feature>
<reference evidence="3" key="1">
    <citation type="submission" date="2021-08" db="EMBL/GenBank/DDBJ databases">
        <title>Genome of a novel bacterium of the phylum Verrucomicrobia, Oleiharenicola sp. KSB-15.</title>
        <authorList>
            <person name="Chung J.-H."/>
            <person name="Ahn J.-H."/>
            <person name="Yoon Y."/>
            <person name="Kim D.-Y."/>
            <person name="An S.-H."/>
            <person name="Park I."/>
            <person name="Yeon J."/>
        </authorList>
    </citation>
    <scope>NUCLEOTIDE SEQUENCE</scope>
    <source>
        <strain evidence="3">KSB-15</strain>
    </source>
</reference>
<sequence>MSPCRSSPFPRHPRRGSAFVTVMIFVIILFGLSASILSWSLTESRLNRRNSYWLEARNAAEAVAEFGFSQIVNQFNSFATPPTFDPGGANALVLPPDSFFRSGSVRTGTYSATNPNGLELVGGVLVTIPSSGALFFVDPNNPDNQFDTLKGQYVYRRDVQVLARASVVPPIGAPITAYVSEKISIRGAPLFAHAIFYDNNDLEAAPGPTLDIYGPVHVNGNMFPLAQGTVETGSANAVNFHGPVSVTGHIYHSWASEKPAAQGRGYSSSSGTLDGEPLGNDPITFVNSTGSQVNLKDSSGVWKDSTMGGLSSLLSSQGRFTNTTTPAITQLEGKLSSNFRQYASQTWGGNLQTSAMGVSNYHPISFGQPVDDSGTLPDPHAIIDRPDSGLTTGSAYYDARAEVENQKFANQTGLYVEVKVTPGTGGSADSATVTLFGPRNSAPSGTAATDIGPNGGIRLGAVPSNLVTFVPYLATGTGTSTQKGNQVSYSSVKITSGTYKNKYQIQKTTKTGGTISNNVTVSLNGTGGSGQSVNSSSFSGGSSSTTTVNPSTYYNSSSAADSVIATFGDDGVTATTDPSDPNVSASSMTVQSGFYDQRQLTGINVVQVNLGALRSALKNTLTNTNTDGAAIKTASGAIWGTGASGWNGGVYVDVKSTAGSDFPGQTSVVLANATVASGSSLLPTVNSVTGVTLATNAPAYILGHFNADGNNATSATSATMPDDGKTGAAGSGDSAEIPVAIAADAITILSPNYFGTNSTTNLVPTSNGSTSAGKSYSTVSPSASGSTEVAAAFITGIAPTSPTSFSGGVHNLPRFIENWGSNAVAIRGSLVSLYKSNVSTQPWAQRYYSAPRRIWGFDKIFENGHFPPLTPKVMSYRRVDFTDLSAADYNAARHALWPARY</sequence>
<evidence type="ECO:0000256" key="2">
    <source>
        <dbReference type="SAM" id="Phobius"/>
    </source>
</evidence>
<dbReference type="RefSeq" id="WP_220163592.1">
    <property type="nucleotide sequence ID" value="NZ_CP080507.1"/>
</dbReference>
<keyword evidence="2" id="KW-0472">Membrane</keyword>
<gene>
    <name evidence="3" type="ORF">K0B96_02760</name>
</gene>
<proteinExistence type="predicted"/>
<keyword evidence="4" id="KW-1185">Reference proteome</keyword>
<feature type="transmembrane region" description="Helical" evidence="2">
    <location>
        <begin position="20"/>
        <end position="41"/>
    </location>
</feature>
<evidence type="ECO:0000256" key="1">
    <source>
        <dbReference type="SAM" id="MobiDB-lite"/>
    </source>
</evidence>
<organism evidence="3 4">
    <name type="scientific">Horticoccus luteus</name>
    <dbReference type="NCBI Taxonomy" id="2862869"/>
    <lineage>
        <taxon>Bacteria</taxon>
        <taxon>Pseudomonadati</taxon>
        <taxon>Verrucomicrobiota</taxon>
        <taxon>Opitutia</taxon>
        <taxon>Opitutales</taxon>
        <taxon>Opitutaceae</taxon>
        <taxon>Horticoccus</taxon>
    </lineage>
</organism>
<evidence type="ECO:0000313" key="4">
    <source>
        <dbReference type="Proteomes" id="UP000825051"/>
    </source>
</evidence>
<accession>A0A8F9XHP4</accession>
<dbReference type="AlphaFoldDB" id="A0A8F9XHP4"/>
<dbReference type="KEGG" id="ole:K0B96_02760"/>
<keyword evidence="2" id="KW-1133">Transmembrane helix</keyword>
<keyword evidence="2" id="KW-0812">Transmembrane</keyword>
<feature type="compositionally biased region" description="Low complexity" evidence="1">
    <location>
        <begin position="531"/>
        <end position="547"/>
    </location>
</feature>
<dbReference type="EMBL" id="CP080507">
    <property type="protein sequence ID" value="QYM79555.1"/>
    <property type="molecule type" value="Genomic_DNA"/>
</dbReference>
<protein>
    <submittedName>
        <fullName evidence="3">Uncharacterized protein</fullName>
    </submittedName>
</protein>
<feature type="region of interest" description="Disordered" evidence="1">
    <location>
        <begin position="526"/>
        <end position="547"/>
    </location>
</feature>